<comment type="subcellular location">
    <subcellularLocation>
        <location evidence="1">Cell membrane</location>
        <topology evidence="1">Multi-pass membrane protein</topology>
    </subcellularLocation>
</comment>
<dbReference type="Proteomes" id="UP000477543">
    <property type="component" value="Unassembled WGS sequence"/>
</dbReference>
<proteinExistence type="predicted"/>
<evidence type="ECO:0000256" key="3">
    <source>
        <dbReference type="ARBA" id="ARBA00022989"/>
    </source>
</evidence>
<keyword evidence="3 5" id="KW-1133">Transmembrane helix</keyword>
<keyword evidence="4 5" id="KW-0472">Membrane</keyword>
<dbReference type="InterPro" id="IPR020846">
    <property type="entry name" value="MFS_dom"/>
</dbReference>
<dbReference type="EMBL" id="WYDN01000313">
    <property type="protein sequence ID" value="NAZ18190.1"/>
    <property type="molecule type" value="Genomic_DNA"/>
</dbReference>
<evidence type="ECO:0000259" key="6">
    <source>
        <dbReference type="PROSITE" id="PS50850"/>
    </source>
</evidence>
<feature type="transmembrane region" description="Helical" evidence="5">
    <location>
        <begin position="6"/>
        <end position="30"/>
    </location>
</feature>
<feature type="transmembrane region" description="Helical" evidence="5">
    <location>
        <begin position="77"/>
        <end position="96"/>
    </location>
</feature>
<evidence type="ECO:0000256" key="4">
    <source>
        <dbReference type="ARBA" id="ARBA00023136"/>
    </source>
</evidence>
<dbReference type="AlphaFoldDB" id="A0A6L9GCE1"/>
<evidence type="ECO:0000313" key="8">
    <source>
        <dbReference type="Proteomes" id="UP000477543"/>
    </source>
</evidence>
<gene>
    <name evidence="7" type="ORF">GT020_19390</name>
</gene>
<evidence type="ECO:0000256" key="5">
    <source>
        <dbReference type="SAM" id="Phobius"/>
    </source>
</evidence>
<evidence type="ECO:0000313" key="7">
    <source>
        <dbReference type="EMBL" id="NAZ18190.1"/>
    </source>
</evidence>
<dbReference type="GO" id="GO:0005886">
    <property type="term" value="C:plasma membrane"/>
    <property type="evidence" value="ECO:0007669"/>
    <property type="project" value="UniProtKB-SubCell"/>
</dbReference>
<name>A0A6L9GCE1_9MICC</name>
<accession>A0A6L9GCE1</accession>
<feature type="transmembrane region" description="Helical" evidence="5">
    <location>
        <begin position="51"/>
        <end position="71"/>
    </location>
</feature>
<organism evidence="7 8">
    <name type="scientific">Glutamicibacter soli</name>
    <dbReference type="NCBI Taxonomy" id="453836"/>
    <lineage>
        <taxon>Bacteria</taxon>
        <taxon>Bacillati</taxon>
        <taxon>Actinomycetota</taxon>
        <taxon>Actinomycetes</taxon>
        <taxon>Micrococcales</taxon>
        <taxon>Micrococcaceae</taxon>
        <taxon>Glutamicibacter</taxon>
    </lineage>
</organism>
<dbReference type="Gene3D" id="1.20.1250.20">
    <property type="entry name" value="MFS general substrate transporter like domains"/>
    <property type="match status" value="1"/>
</dbReference>
<protein>
    <submittedName>
        <fullName evidence="7">MFS transporter</fullName>
    </submittedName>
</protein>
<dbReference type="InterPro" id="IPR052714">
    <property type="entry name" value="MFS_Exporter"/>
</dbReference>
<dbReference type="Pfam" id="PF07690">
    <property type="entry name" value="MFS_1"/>
    <property type="match status" value="1"/>
</dbReference>
<feature type="non-terminal residue" evidence="7">
    <location>
        <position position="1"/>
    </location>
</feature>
<feature type="non-terminal residue" evidence="7">
    <location>
        <position position="99"/>
    </location>
</feature>
<reference evidence="7 8" key="1">
    <citation type="submission" date="2020-01" db="EMBL/GenBank/DDBJ databases">
        <title>Glutamicibacter soli M275.</title>
        <authorList>
            <person name="Meng X."/>
        </authorList>
    </citation>
    <scope>NUCLEOTIDE SEQUENCE [LARGE SCALE GENOMIC DNA]</scope>
    <source>
        <strain evidence="7 8">M275</strain>
    </source>
</reference>
<dbReference type="PROSITE" id="PS50850">
    <property type="entry name" value="MFS"/>
    <property type="match status" value="1"/>
</dbReference>
<evidence type="ECO:0000256" key="2">
    <source>
        <dbReference type="ARBA" id="ARBA00022692"/>
    </source>
</evidence>
<evidence type="ECO:0000256" key="1">
    <source>
        <dbReference type="ARBA" id="ARBA00004651"/>
    </source>
</evidence>
<dbReference type="SUPFAM" id="SSF103473">
    <property type="entry name" value="MFS general substrate transporter"/>
    <property type="match status" value="1"/>
</dbReference>
<sequence>FVLSVGSFAFVTSIAFLFMMRIVQGIGWGFSTTATGTIATDLIPPKRRGEGMGYFGLSGNIALAFGPSLGLTLVDVITFPQLFLICASGGLIAFILSST</sequence>
<comment type="caution">
    <text evidence="7">The sequence shown here is derived from an EMBL/GenBank/DDBJ whole genome shotgun (WGS) entry which is preliminary data.</text>
</comment>
<dbReference type="InterPro" id="IPR011701">
    <property type="entry name" value="MFS"/>
</dbReference>
<dbReference type="PANTHER" id="PTHR23531">
    <property type="entry name" value="QUINOLENE RESISTANCE PROTEIN NORA"/>
    <property type="match status" value="1"/>
</dbReference>
<feature type="domain" description="Major facilitator superfamily (MFS) profile" evidence="6">
    <location>
        <begin position="1"/>
        <end position="99"/>
    </location>
</feature>
<dbReference type="InterPro" id="IPR036259">
    <property type="entry name" value="MFS_trans_sf"/>
</dbReference>
<dbReference type="GO" id="GO:0022857">
    <property type="term" value="F:transmembrane transporter activity"/>
    <property type="evidence" value="ECO:0007669"/>
    <property type="project" value="InterPro"/>
</dbReference>
<dbReference type="PANTHER" id="PTHR23531:SF2">
    <property type="entry name" value="PERMEASE"/>
    <property type="match status" value="1"/>
</dbReference>
<keyword evidence="2 5" id="KW-0812">Transmembrane</keyword>